<gene>
    <name evidence="8" type="ORF">PACTADRAFT_77894</name>
</gene>
<evidence type="ECO:0000259" key="6">
    <source>
        <dbReference type="Pfam" id="PF00361"/>
    </source>
</evidence>
<evidence type="ECO:0000256" key="5">
    <source>
        <dbReference type="SAM" id="Phobius"/>
    </source>
</evidence>
<organism evidence="8 9">
    <name type="scientific">Pachysolen tannophilus NRRL Y-2460</name>
    <dbReference type="NCBI Taxonomy" id="669874"/>
    <lineage>
        <taxon>Eukaryota</taxon>
        <taxon>Fungi</taxon>
        <taxon>Dikarya</taxon>
        <taxon>Ascomycota</taxon>
        <taxon>Saccharomycotina</taxon>
        <taxon>Pichiomycetes</taxon>
        <taxon>Pachysolenaceae</taxon>
        <taxon>Pachysolen</taxon>
    </lineage>
</organism>
<dbReference type="Pfam" id="PF00361">
    <property type="entry name" value="Proton_antipo_M"/>
    <property type="match status" value="1"/>
</dbReference>
<dbReference type="Pfam" id="PF00662">
    <property type="entry name" value="Proton_antipo_N"/>
    <property type="match status" value="1"/>
</dbReference>
<evidence type="ECO:0008006" key="10">
    <source>
        <dbReference type="Google" id="ProtNLM"/>
    </source>
</evidence>
<dbReference type="GO" id="GO:0003954">
    <property type="term" value="F:NADH dehydrogenase activity"/>
    <property type="evidence" value="ECO:0007669"/>
    <property type="project" value="TreeGrafter"/>
</dbReference>
<name>A0A1E4TMW7_PACTA</name>
<feature type="transmembrane region" description="Helical" evidence="5">
    <location>
        <begin position="331"/>
        <end position="351"/>
    </location>
</feature>
<reference evidence="9" key="1">
    <citation type="submission" date="2016-05" db="EMBL/GenBank/DDBJ databases">
        <title>Comparative genomics of biotechnologically important yeasts.</title>
        <authorList>
            <consortium name="DOE Joint Genome Institute"/>
            <person name="Riley R."/>
            <person name="Haridas S."/>
            <person name="Wolfe K.H."/>
            <person name="Lopes M.R."/>
            <person name="Hittinger C.T."/>
            <person name="Goker M."/>
            <person name="Salamov A."/>
            <person name="Wisecaver J."/>
            <person name="Long T.M."/>
            <person name="Aerts A.L."/>
            <person name="Barry K."/>
            <person name="Choi C."/>
            <person name="Clum A."/>
            <person name="Coughlan A.Y."/>
            <person name="Deshpande S."/>
            <person name="Douglass A.P."/>
            <person name="Hanson S.J."/>
            <person name="Klenk H.-P."/>
            <person name="Labutti K."/>
            <person name="Lapidus A."/>
            <person name="Lindquist E."/>
            <person name="Lipzen A."/>
            <person name="Meier-Kolthoff J.P."/>
            <person name="Ohm R.A."/>
            <person name="Otillar R.P."/>
            <person name="Pangilinan J."/>
            <person name="Peng Y."/>
            <person name="Rokas A."/>
            <person name="Rosa C.A."/>
            <person name="Scheuner C."/>
            <person name="Sibirny A.A."/>
            <person name="Slot J.C."/>
            <person name="Stielow J.B."/>
            <person name="Sun H."/>
            <person name="Kurtzman C.P."/>
            <person name="Blackwell M."/>
            <person name="Grigoriev I.V."/>
            <person name="Jeffries T.W."/>
        </authorList>
    </citation>
    <scope>NUCLEOTIDE SEQUENCE [LARGE SCALE GENOMIC DNA]</scope>
    <source>
        <strain evidence="9">NRRL Y-2460</strain>
    </source>
</reference>
<keyword evidence="4 5" id="KW-0472">Membrane</keyword>
<feature type="transmembrane region" description="Helical" evidence="5">
    <location>
        <begin position="59"/>
        <end position="79"/>
    </location>
</feature>
<dbReference type="EMBL" id="KV454020">
    <property type="protein sequence ID" value="ODV93106.1"/>
    <property type="molecule type" value="Genomic_DNA"/>
</dbReference>
<proteinExistence type="predicted"/>
<keyword evidence="2 5" id="KW-0812">Transmembrane</keyword>
<sequence length="434" mass="49432">MLIPIITVSFLVHIYSCSYMSHDPHQQRFFSYLSMFTFAMIILVTGLSALLVNRFGDAFLVLGLSFLLMTTGSLDYNTIFALGNFINTDLLIIILLCFLIAATAKSGLSTLISGLIAVVSNDIKRIIALSTMSQVGFMMIAIGVSAYNLALFHLICHSFFKALLFMSAGSVIHSIASEYQDLRVFGSFKQYLPLTYTCMLIASLSLMAIPSLTGYYSKDIIIESMYGNYEFSGYIVYLFALSSATLTSLYSLRLIYYTFIHTPNNSKYIYYYLFENDIILIIPMIILTILSIFIGYILRDVYLGMGSSFYNLFIHPNNLNLIDTEFSLNSILKILPLITSIGGGLIMLYIYEFNYKLFYVFNNKLLRSLYIFFNQKIMYDQIFNNIILRFSLYISLLTFLGPLGLSQFIKFFNLKLNKLVYLNFGLIIELIILS</sequence>
<evidence type="ECO:0000313" key="8">
    <source>
        <dbReference type="EMBL" id="ODV93106.1"/>
    </source>
</evidence>
<dbReference type="GO" id="GO:0016020">
    <property type="term" value="C:membrane"/>
    <property type="evidence" value="ECO:0007669"/>
    <property type="project" value="UniProtKB-SubCell"/>
</dbReference>
<feature type="transmembrane region" description="Helical" evidence="5">
    <location>
        <begin position="29"/>
        <end position="52"/>
    </location>
</feature>
<accession>A0A1E4TMW7</accession>
<feature type="domain" description="NADH:quinone oxidoreductase/Mrp antiporter transmembrane" evidence="6">
    <location>
        <begin position="106"/>
        <end position="234"/>
    </location>
</feature>
<feature type="domain" description="NADH-Ubiquinone oxidoreductase (complex I) chain 5 N-terminal" evidence="7">
    <location>
        <begin position="1"/>
        <end position="30"/>
    </location>
</feature>
<feature type="transmembrane region" description="Helical" evidence="5">
    <location>
        <begin position="191"/>
        <end position="214"/>
    </location>
</feature>
<keyword evidence="9" id="KW-1185">Reference proteome</keyword>
<dbReference type="InterPro" id="IPR003945">
    <property type="entry name" value="NU5C-like"/>
</dbReference>
<dbReference type="AlphaFoldDB" id="A0A1E4TMW7"/>
<keyword evidence="3 5" id="KW-1133">Transmembrane helix</keyword>
<evidence type="ECO:0000313" key="9">
    <source>
        <dbReference type="Proteomes" id="UP000094236"/>
    </source>
</evidence>
<evidence type="ECO:0000256" key="3">
    <source>
        <dbReference type="ARBA" id="ARBA00022989"/>
    </source>
</evidence>
<protein>
    <recommendedName>
        <fullName evidence="10">NADH:ubiquinone reductase (H(+)-translocating)</fullName>
    </recommendedName>
</protein>
<evidence type="ECO:0000259" key="7">
    <source>
        <dbReference type="Pfam" id="PF00662"/>
    </source>
</evidence>
<comment type="subcellular location">
    <subcellularLocation>
        <location evidence="1">Membrane</location>
        <topology evidence="1">Multi-pass membrane protein</topology>
    </subcellularLocation>
</comment>
<dbReference type="OrthoDB" id="2686308at2759"/>
<evidence type="ECO:0000256" key="4">
    <source>
        <dbReference type="ARBA" id="ARBA00023136"/>
    </source>
</evidence>
<feature type="transmembrane region" description="Helical" evidence="5">
    <location>
        <begin position="386"/>
        <end position="409"/>
    </location>
</feature>
<dbReference type="GO" id="GO:0042773">
    <property type="term" value="P:ATP synthesis coupled electron transport"/>
    <property type="evidence" value="ECO:0007669"/>
    <property type="project" value="InterPro"/>
</dbReference>
<dbReference type="GO" id="GO:0008137">
    <property type="term" value="F:NADH dehydrogenase (ubiquinone) activity"/>
    <property type="evidence" value="ECO:0007669"/>
    <property type="project" value="InterPro"/>
</dbReference>
<dbReference type="PANTHER" id="PTHR42829">
    <property type="entry name" value="NADH-UBIQUINONE OXIDOREDUCTASE CHAIN 5"/>
    <property type="match status" value="1"/>
</dbReference>
<feature type="transmembrane region" description="Helical" evidence="5">
    <location>
        <begin position="126"/>
        <end position="147"/>
    </location>
</feature>
<dbReference type="InterPro" id="IPR001750">
    <property type="entry name" value="ND/Mrp_TM"/>
</dbReference>
<dbReference type="GO" id="GO:0015990">
    <property type="term" value="P:electron transport coupled proton transport"/>
    <property type="evidence" value="ECO:0007669"/>
    <property type="project" value="TreeGrafter"/>
</dbReference>
<dbReference type="Proteomes" id="UP000094236">
    <property type="component" value="Unassembled WGS sequence"/>
</dbReference>
<dbReference type="PANTHER" id="PTHR42829:SF2">
    <property type="entry name" value="NADH-UBIQUINONE OXIDOREDUCTASE CHAIN 5"/>
    <property type="match status" value="1"/>
</dbReference>
<dbReference type="InterPro" id="IPR001516">
    <property type="entry name" value="Proton_antipo_N"/>
</dbReference>
<dbReference type="STRING" id="669874.A0A1E4TMW7"/>
<feature type="transmembrane region" description="Helical" evidence="5">
    <location>
        <begin position="234"/>
        <end position="257"/>
    </location>
</feature>
<feature type="transmembrane region" description="Helical" evidence="5">
    <location>
        <begin position="91"/>
        <end position="119"/>
    </location>
</feature>
<evidence type="ECO:0000256" key="2">
    <source>
        <dbReference type="ARBA" id="ARBA00022692"/>
    </source>
</evidence>
<evidence type="ECO:0000256" key="1">
    <source>
        <dbReference type="ARBA" id="ARBA00004141"/>
    </source>
</evidence>
<feature type="transmembrane region" description="Helical" evidence="5">
    <location>
        <begin position="159"/>
        <end position="179"/>
    </location>
</feature>
<feature type="transmembrane region" description="Helical" evidence="5">
    <location>
        <begin position="278"/>
        <end position="298"/>
    </location>
</feature>